<dbReference type="Gene3D" id="1.20.1530.20">
    <property type="match status" value="1"/>
</dbReference>
<keyword evidence="7" id="KW-0406">Ion transport</keyword>
<dbReference type="OrthoDB" id="12029at2157"/>
<keyword evidence="9" id="KW-0739">Sodium transport</keyword>
<keyword evidence="8 10" id="KW-0472">Membrane</keyword>
<feature type="transmembrane region" description="Helical" evidence="10">
    <location>
        <begin position="29"/>
        <end position="47"/>
    </location>
</feature>
<reference evidence="13" key="1">
    <citation type="submission" date="2013-06" db="EMBL/GenBank/DDBJ databases">
        <title>Complete Genome Sequence of Hyperthermophilic Palaeococcus pacificus DY20341T, Isolated from a Deep-Sea Hydrothermal Sediments.</title>
        <authorList>
            <person name="Zeng X."/>
            <person name="Shao Z."/>
        </authorList>
    </citation>
    <scope>NUCLEOTIDE SEQUENCE [LARGE SCALE GENOMIC DNA]</scope>
    <source>
        <strain evidence="13">DY20341</strain>
    </source>
</reference>
<dbReference type="GO" id="GO:0015297">
    <property type="term" value="F:antiporter activity"/>
    <property type="evidence" value="ECO:0007669"/>
    <property type="project" value="UniProtKB-KW"/>
</dbReference>
<evidence type="ECO:0000256" key="4">
    <source>
        <dbReference type="ARBA" id="ARBA00022692"/>
    </source>
</evidence>
<dbReference type="GO" id="GO:0006814">
    <property type="term" value="P:sodium ion transport"/>
    <property type="evidence" value="ECO:0007669"/>
    <property type="project" value="UniProtKB-KW"/>
</dbReference>
<protein>
    <submittedName>
        <fullName evidence="12">Sodium:proton antiporter</fullName>
    </submittedName>
</protein>
<dbReference type="InterPro" id="IPR006153">
    <property type="entry name" value="Cation/H_exchanger_TM"/>
</dbReference>
<feature type="domain" description="Cation/H+ exchanger transmembrane" evidence="11">
    <location>
        <begin position="16"/>
        <end position="384"/>
    </location>
</feature>
<evidence type="ECO:0000256" key="5">
    <source>
        <dbReference type="ARBA" id="ARBA00022989"/>
    </source>
</evidence>
<dbReference type="KEGG" id="ppac:PAP_09200"/>
<feature type="transmembrane region" description="Helical" evidence="10">
    <location>
        <begin position="145"/>
        <end position="168"/>
    </location>
</feature>
<dbReference type="PANTHER" id="PTHR43562:SF3">
    <property type="entry name" value="SODIUM ION_PROTON EXCHANGER (EUROFUNG)"/>
    <property type="match status" value="1"/>
</dbReference>
<dbReference type="GO" id="GO:1902600">
    <property type="term" value="P:proton transmembrane transport"/>
    <property type="evidence" value="ECO:0007669"/>
    <property type="project" value="InterPro"/>
</dbReference>
<feature type="transmembrane region" description="Helical" evidence="10">
    <location>
        <begin position="272"/>
        <end position="293"/>
    </location>
</feature>
<feature type="transmembrane region" description="Helical" evidence="10">
    <location>
        <begin position="363"/>
        <end position="383"/>
    </location>
</feature>
<reference evidence="12 13" key="2">
    <citation type="journal article" date="2015" name="Genome Announc.">
        <title>Complete Genome Sequence of Hyperthermophilic Piezophilic Archaeon Palaeococcus pacificus DY20341T, Isolated from Deep-Sea Hydrothermal Sediments.</title>
        <authorList>
            <person name="Zeng X."/>
            <person name="Jebbar M."/>
            <person name="Shao Z."/>
        </authorList>
    </citation>
    <scope>NUCLEOTIDE SEQUENCE [LARGE SCALE GENOMIC DNA]</scope>
    <source>
        <strain evidence="12 13">DY20341</strain>
    </source>
</reference>
<evidence type="ECO:0000259" key="11">
    <source>
        <dbReference type="Pfam" id="PF00999"/>
    </source>
</evidence>
<keyword evidence="6" id="KW-0915">Sodium</keyword>
<feature type="transmembrane region" description="Helical" evidence="10">
    <location>
        <begin position="211"/>
        <end position="229"/>
    </location>
</feature>
<keyword evidence="2" id="KW-0813">Transport</keyword>
<feature type="transmembrane region" description="Helical" evidence="10">
    <location>
        <begin position="174"/>
        <end position="199"/>
    </location>
</feature>
<evidence type="ECO:0000256" key="9">
    <source>
        <dbReference type="ARBA" id="ARBA00023201"/>
    </source>
</evidence>
<dbReference type="InterPro" id="IPR038770">
    <property type="entry name" value="Na+/solute_symporter_sf"/>
</dbReference>
<dbReference type="STRING" id="1343739.PAP_09200"/>
<evidence type="ECO:0000256" key="3">
    <source>
        <dbReference type="ARBA" id="ARBA00022449"/>
    </source>
</evidence>
<feature type="transmembrane region" description="Helical" evidence="10">
    <location>
        <begin position="86"/>
        <end position="106"/>
    </location>
</feature>
<gene>
    <name evidence="12" type="ORF">PAP_09200</name>
</gene>
<evidence type="ECO:0000313" key="13">
    <source>
        <dbReference type="Proteomes" id="UP000027981"/>
    </source>
</evidence>
<dbReference type="eggNOG" id="arCOG01953">
    <property type="taxonomic scope" value="Archaea"/>
</dbReference>
<comment type="subcellular location">
    <subcellularLocation>
        <location evidence="1">Membrane</location>
        <topology evidence="1">Multi-pass membrane protein</topology>
    </subcellularLocation>
</comment>
<evidence type="ECO:0000313" key="12">
    <source>
        <dbReference type="EMBL" id="AIF70218.1"/>
    </source>
</evidence>
<keyword evidence="5 10" id="KW-1133">Transmembrane helix</keyword>
<evidence type="ECO:0000256" key="10">
    <source>
        <dbReference type="SAM" id="Phobius"/>
    </source>
</evidence>
<dbReference type="Pfam" id="PF00999">
    <property type="entry name" value="Na_H_Exchanger"/>
    <property type="match status" value="1"/>
</dbReference>
<keyword evidence="3" id="KW-0050">Antiport</keyword>
<evidence type="ECO:0000256" key="7">
    <source>
        <dbReference type="ARBA" id="ARBA00023065"/>
    </source>
</evidence>
<evidence type="ECO:0000256" key="1">
    <source>
        <dbReference type="ARBA" id="ARBA00004141"/>
    </source>
</evidence>
<feature type="transmembrane region" description="Helical" evidence="10">
    <location>
        <begin position="299"/>
        <end position="321"/>
    </location>
</feature>
<feature type="transmembrane region" description="Helical" evidence="10">
    <location>
        <begin position="112"/>
        <end position="133"/>
    </location>
</feature>
<feature type="transmembrane region" description="Helical" evidence="10">
    <location>
        <begin position="59"/>
        <end position="79"/>
    </location>
</feature>
<proteinExistence type="predicted"/>
<keyword evidence="13" id="KW-1185">Reference proteome</keyword>
<evidence type="ECO:0000256" key="6">
    <source>
        <dbReference type="ARBA" id="ARBA00023053"/>
    </source>
</evidence>
<sequence length="395" mass="43420">MNYILDLSILLVFAKSIEWLFEKKEIHPIIAHVLTGIILGPFVLNIITPSNELKVLSEFGLIMMMLYTGLTSNFATIAINKVKAVVVASFGVAFSFLFGFLTVYYFGGYGLAAAIFAGAVLGNTAIEVTSGVIMRERPDRDVSSILMGAAFTDDIIAVYLIGVITALARGEFTPSSLVILTIKIVTFIVTVLIASELIFKRSKWINNIIRDVNTFFTFTLILTFFLALLAEEVGLNRIIGAYLAGLTISRLRERKDPLIISRIKLNELIGELQVVLTEFFIPLFFIYVGLIFNPKISDVNLALIVLLYLAAVFGKLIGCGFGMRVFGFDWGKSLLVGIGMGGRGSLELAILKFGLESKLIDQTIFAAIVAVSMLTALTTPQFFKAYLKKTKEKIS</sequence>
<name>A0A075M099_9EURY</name>
<dbReference type="EMBL" id="CP006019">
    <property type="protein sequence ID" value="AIF70218.1"/>
    <property type="molecule type" value="Genomic_DNA"/>
</dbReference>
<dbReference type="RefSeq" id="WP_048165690.1">
    <property type="nucleotide sequence ID" value="NZ_CP006019.1"/>
</dbReference>
<keyword evidence="4 10" id="KW-0812">Transmembrane</keyword>
<dbReference type="GeneID" id="24842937"/>
<evidence type="ECO:0000256" key="2">
    <source>
        <dbReference type="ARBA" id="ARBA00022448"/>
    </source>
</evidence>
<dbReference type="HOGENOM" id="CLU_005126_7_1_2"/>
<dbReference type="AlphaFoldDB" id="A0A075M099"/>
<dbReference type="PANTHER" id="PTHR43562">
    <property type="entry name" value="NAPA-TYPE SODIUM/HYDROGEN ANTIPORTER"/>
    <property type="match status" value="1"/>
</dbReference>
<dbReference type="Proteomes" id="UP000027981">
    <property type="component" value="Chromosome"/>
</dbReference>
<evidence type="ECO:0000256" key="8">
    <source>
        <dbReference type="ARBA" id="ARBA00023136"/>
    </source>
</evidence>
<dbReference type="GO" id="GO:0016020">
    <property type="term" value="C:membrane"/>
    <property type="evidence" value="ECO:0007669"/>
    <property type="project" value="UniProtKB-SubCell"/>
</dbReference>
<organism evidence="12 13">
    <name type="scientific">Palaeococcus pacificus DY20341</name>
    <dbReference type="NCBI Taxonomy" id="1343739"/>
    <lineage>
        <taxon>Archaea</taxon>
        <taxon>Methanobacteriati</taxon>
        <taxon>Methanobacteriota</taxon>
        <taxon>Thermococci</taxon>
        <taxon>Thermococcales</taxon>
        <taxon>Thermococcaceae</taxon>
        <taxon>Palaeococcus</taxon>
    </lineage>
</organism>
<accession>A0A075M099</accession>